<keyword evidence="4" id="KW-0288">FMN</keyword>
<evidence type="ECO:0000256" key="4">
    <source>
        <dbReference type="ARBA" id="ARBA00022643"/>
    </source>
</evidence>
<keyword evidence="9" id="KW-1185">Reference proteome</keyword>
<dbReference type="Proteomes" id="UP000287969">
    <property type="component" value="Chromosome"/>
</dbReference>
<evidence type="ECO:0000313" key="9">
    <source>
        <dbReference type="Proteomes" id="UP000287969"/>
    </source>
</evidence>
<dbReference type="EMBL" id="CP035282">
    <property type="protein sequence ID" value="QAT63221.1"/>
    <property type="molecule type" value="Genomic_DNA"/>
</dbReference>
<dbReference type="InterPro" id="IPR029479">
    <property type="entry name" value="Nitroreductase"/>
</dbReference>
<dbReference type="RefSeq" id="WP_071139439.1">
    <property type="nucleotide sequence ID" value="NZ_CP035282.1"/>
</dbReference>
<accession>A0A410QGW9</accession>
<dbReference type="SUPFAM" id="SSF55469">
    <property type="entry name" value="FMN-dependent nitroreductase-like"/>
    <property type="match status" value="1"/>
</dbReference>
<evidence type="ECO:0000259" key="7">
    <source>
        <dbReference type="Pfam" id="PF00881"/>
    </source>
</evidence>
<dbReference type="OrthoDB" id="9812105at2"/>
<organism evidence="8 9">
    <name type="scientific">Acidilutibacter cellobiosedens</name>
    <dbReference type="NCBI Taxonomy" id="2507161"/>
    <lineage>
        <taxon>Bacteria</taxon>
        <taxon>Bacillati</taxon>
        <taxon>Bacillota</taxon>
        <taxon>Tissierellia</taxon>
        <taxon>Tissierellales</taxon>
        <taxon>Acidilutibacteraceae</taxon>
        <taxon>Acidilutibacter</taxon>
    </lineage>
</organism>
<comment type="cofactor">
    <cofactor evidence="1">
        <name>FMN</name>
        <dbReference type="ChEBI" id="CHEBI:58210"/>
    </cofactor>
</comment>
<dbReference type="CDD" id="cd20609">
    <property type="entry name" value="nitroreductase"/>
    <property type="match status" value="1"/>
</dbReference>
<evidence type="ECO:0000313" key="8">
    <source>
        <dbReference type="EMBL" id="QAT63221.1"/>
    </source>
</evidence>
<reference evidence="9" key="1">
    <citation type="submission" date="2019-01" db="EMBL/GenBank/DDBJ databases">
        <title>Draft genomes of a novel of Sporanaerobacter strains.</title>
        <authorList>
            <person name="Ma S."/>
        </authorList>
    </citation>
    <scope>NUCLEOTIDE SEQUENCE [LARGE SCALE GENOMIC DNA]</scope>
    <source>
        <strain evidence="9">NJN-17</strain>
    </source>
</reference>
<keyword evidence="5" id="KW-0560">Oxidoreductase</keyword>
<dbReference type="GO" id="GO:0016491">
    <property type="term" value="F:oxidoreductase activity"/>
    <property type="evidence" value="ECO:0007669"/>
    <property type="project" value="UniProtKB-KW"/>
</dbReference>
<dbReference type="Gene3D" id="3.40.109.10">
    <property type="entry name" value="NADH Oxidase"/>
    <property type="match status" value="1"/>
</dbReference>
<name>A0A410QGW9_9FIRM</name>
<proteinExistence type="inferred from homology"/>
<evidence type="ECO:0000256" key="1">
    <source>
        <dbReference type="ARBA" id="ARBA00001917"/>
    </source>
</evidence>
<feature type="domain" description="Nitroreductase" evidence="7">
    <location>
        <begin position="8"/>
        <end position="62"/>
    </location>
</feature>
<gene>
    <name evidence="8" type="ORF">EQM13_17460</name>
</gene>
<dbReference type="PANTHER" id="PTHR43673:SF2">
    <property type="entry name" value="NITROREDUCTASE"/>
    <property type="match status" value="1"/>
</dbReference>
<evidence type="ECO:0000256" key="2">
    <source>
        <dbReference type="ARBA" id="ARBA00007118"/>
    </source>
</evidence>
<dbReference type="AlphaFoldDB" id="A0A410QGW9"/>
<dbReference type="Pfam" id="PF00881">
    <property type="entry name" value="Nitroreductase"/>
    <property type="match status" value="1"/>
</dbReference>
<protein>
    <submittedName>
        <fullName evidence="8">Nitroreductase</fullName>
    </submittedName>
</protein>
<evidence type="ECO:0000256" key="3">
    <source>
        <dbReference type="ARBA" id="ARBA00022630"/>
    </source>
</evidence>
<evidence type="ECO:0000256" key="6">
    <source>
        <dbReference type="SAM" id="MobiDB-lite"/>
    </source>
</evidence>
<dbReference type="InterPro" id="IPR000415">
    <property type="entry name" value="Nitroreductase-like"/>
</dbReference>
<sequence length="172" mass="19355">MDFIELAKKRYSTRNFNNKKVEQVKLEKILEAGRVAPTAANLQPQRILVIKTEAGLEKLKKAGNVYGAQLAFVVCADHSFSWKRAFDGKDTAEIDASIVATHMILEATDLGLNSIWVGYFKPDVIKAEFALPEGVEPINILGIGYSDEERKSPDRHNTERKPLTETVRYETF</sequence>
<evidence type="ECO:0000256" key="5">
    <source>
        <dbReference type="ARBA" id="ARBA00023002"/>
    </source>
</evidence>
<comment type="similarity">
    <text evidence="2">Belongs to the nitroreductase family.</text>
</comment>
<feature type="region of interest" description="Disordered" evidence="6">
    <location>
        <begin position="149"/>
        <end position="172"/>
    </location>
</feature>
<dbReference type="PANTHER" id="PTHR43673">
    <property type="entry name" value="NAD(P)H NITROREDUCTASE YDGI-RELATED"/>
    <property type="match status" value="1"/>
</dbReference>
<keyword evidence="3" id="KW-0285">Flavoprotein</keyword>
<dbReference type="KEGG" id="spoa:EQM13_17460"/>